<proteinExistence type="predicted"/>
<dbReference type="RefSeq" id="WP_171158029.1">
    <property type="nucleotide sequence ID" value="NZ_JABENB010000003.1"/>
</dbReference>
<protein>
    <submittedName>
        <fullName evidence="1">Uncharacterized protein</fullName>
    </submittedName>
</protein>
<gene>
    <name evidence="1" type="ORF">HJ588_17575</name>
</gene>
<keyword evidence="2" id="KW-1185">Reference proteome</keyword>
<reference evidence="1 2" key="1">
    <citation type="submission" date="2020-05" db="EMBL/GenBank/DDBJ databases">
        <title>Flexivirga sp. ID2601S isolated from air conditioner.</title>
        <authorList>
            <person name="Kim D.H."/>
        </authorList>
    </citation>
    <scope>NUCLEOTIDE SEQUENCE [LARGE SCALE GENOMIC DNA]</scope>
    <source>
        <strain evidence="1 2">ID2601S</strain>
    </source>
</reference>
<organism evidence="1 2">
    <name type="scientific">Flexivirga aerilata</name>
    <dbReference type="NCBI Taxonomy" id="1656889"/>
    <lineage>
        <taxon>Bacteria</taxon>
        <taxon>Bacillati</taxon>
        <taxon>Actinomycetota</taxon>
        <taxon>Actinomycetes</taxon>
        <taxon>Micrococcales</taxon>
        <taxon>Dermacoccaceae</taxon>
        <taxon>Flexivirga</taxon>
    </lineage>
</organism>
<name>A0A849AWM6_9MICO</name>
<accession>A0A849AWM6</accession>
<sequence>MSTLPASVRLSLWVTAAWAGHVDLEEAVRRALPDIDHLTGDTEYLRTWQDFGERVLACALPRSGDLTGMPRGNPDLMAAATEAGECVFVPALGGALVPTVEIFGPEGDEGTAVRLTAFDCAPTPAHQLEALHESQIERELRGRLARSTEALEQLDVQPFVGSPLRATADDVVALREWGLPPGLPGRAIRVLQTAGTVGAAVDFALTHSHAVDAASDAGRQRALLDLQAAADTAMAQATTAAALNLAGMRAGD</sequence>
<dbReference type="EMBL" id="JABENB010000003">
    <property type="protein sequence ID" value="NNG41072.1"/>
    <property type="molecule type" value="Genomic_DNA"/>
</dbReference>
<dbReference type="AlphaFoldDB" id="A0A849AWM6"/>
<evidence type="ECO:0000313" key="2">
    <source>
        <dbReference type="Proteomes" id="UP000557772"/>
    </source>
</evidence>
<evidence type="ECO:0000313" key="1">
    <source>
        <dbReference type="EMBL" id="NNG41072.1"/>
    </source>
</evidence>
<comment type="caution">
    <text evidence="1">The sequence shown here is derived from an EMBL/GenBank/DDBJ whole genome shotgun (WGS) entry which is preliminary data.</text>
</comment>
<dbReference type="Proteomes" id="UP000557772">
    <property type="component" value="Unassembled WGS sequence"/>
</dbReference>